<organism evidence="4 5">
    <name type="scientific">Cicer arietinum</name>
    <name type="common">Chickpea</name>
    <name type="synonym">Garbanzo</name>
    <dbReference type="NCBI Taxonomy" id="3827"/>
    <lineage>
        <taxon>Eukaryota</taxon>
        <taxon>Viridiplantae</taxon>
        <taxon>Streptophyta</taxon>
        <taxon>Embryophyta</taxon>
        <taxon>Tracheophyta</taxon>
        <taxon>Spermatophyta</taxon>
        <taxon>Magnoliopsida</taxon>
        <taxon>eudicotyledons</taxon>
        <taxon>Gunneridae</taxon>
        <taxon>Pentapetalae</taxon>
        <taxon>rosids</taxon>
        <taxon>fabids</taxon>
        <taxon>Fabales</taxon>
        <taxon>Fabaceae</taxon>
        <taxon>Papilionoideae</taxon>
        <taxon>50 kb inversion clade</taxon>
        <taxon>NPAAA clade</taxon>
        <taxon>Hologalegina</taxon>
        <taxon>IRL clade</taxon>
        <taxon>Cicereae</taxon>
        <taxon>Cicer</taxon>
    </lineage>
</organism>
<keyword evidence="2" id="KW-0694">RNA-binding</keyword>
<evidence type="ECO:0000259" key="3">
    <source>
        <dbReference type="SMART" id="SM00322"/>
    </source>
</evidence>
<keyword evidence="4" id="KW-1185">Reference proteome</keyword>
<dbReference type="CDD" id="cd22459">
    <property type="entry name" value="KH-I_PEPPER_rpt1_like"/>
    <property type="match status" value="2"/>
</dbReference>
<dbReference type="SUPFAM" id="SSF54791">
    <property type="entry name" value="Eukaryotic type KH-domain (KH-domain type I)"/>
    <property type="match status" value="5"/>
</dbReference>
<evidence type="ECO:0000256" key="1">
    <source>
        <dbReference type="ARBA" id="ARBA00022737"/>
    </source>
</evidence>
<name>A0A1S2YHF1_CICAR</name>
<dbReference type="AlphaFoldDB" id="A0A1S2YHF1"/>
<dbReference type="InterPro" id="IPR036612">
    <property type="entry name" value="KH_dom_type_1_sf"/>
</dbReference>
<dbReference type="KEGG" id="cam:101514051"/>
<dbReference type="eggNOG" id="KOG2190">
    <property type="taxonomic scope" value="Eukaryota"/>
</dbReference>
<keyword evidence="1" id="KW-0677">Repeat</keyword>
<evidence type="ECO:0000256" key="2">
    <source>
        <dbReference type="PROSITE-ProRule" id="PRU00117"/>
    </source>
</evidence>
<dbReference type="GO" id="GO:0003723">
    <property type="term" value="F:RNA binding"/>
    <property type="evidence" value="ECO:0007669"/>
    <property type="project" value="UniProtKB-UniRule"/>
</dbReference>
<dbReference type="InterPro" id="IPR004088">
    <property type="entry name" value="KH_dom_type_1"/>
</dbReference>
<feature type="domain" description="K Homology" evidence="3">
    <location>
        <begin position="263"/>
        <end position="339"/>
    </location>
</feature>
<dbReference type="InterPro" id="IPR004087">
    <property type="entry name" value="KH_dom"/>
</dbReference>
<feature type="domain" description="K Homology" evidence="3">
    <location>
        <begin position="110"/>
        <end position="184"/>
    </location>
</feature>
<dbReference type="PANTHER" id="PTHR10288">
    <property type="entry name" value="KH DOMAIN CONTAINING RNA BINDING PROTEIN"/>
    <property type="match status" value="1"/>
</dbReference>
<dbReference type="SMART" id="SM00322">
    <property type="entry name" value="KH"/>
    <property type="match status" value="5"/>
</dbReference>
<feature type="domain" description="K Homology" evidence="3">
    <location>
        <begin position="535"/>
        <end position="606"/>
    </location>
</feature>
<dbReference type="Proteomes" id="UP000087171">
    <property type="component" value="Chromosome Ca6"/>
</dbReference>
<dbReference type="CDD" id="cd22460">
    <property type="entry name" value="KH-I_PEPPER_rpt2_like"/>
    <property type="match status" value="2"/>
</dbReference>
<feature type="domain" description="K Homology" evidence="3">
    <location>
        <begin position="355"/>
        <end position="430"/>
    </location>
</feature>
<accession>A0A1S2YHF1</accession>
<reference evidence="5" key="2">
    <citation type="submission" date="2025-08" db="UniProtKB">
        <authorList>
            <consortium name="RefSeq"/>
        </authorList>
    </citation>
    <scope>IDENTIFICATION</scope>
    <source>
        <tissue evidence="5">Etiolated seedlings</tissue>
    </source>
</reference>
<dbReference type="RefSeq" id="XP_004504855.1">
    <property type="nucleotide sequence ID" value="XM_004504798.3"/>
</dbReference>
<dbReference type="PROSITE" id="PS50084">
    <property type="entry name" value="KH_TYPE_1"/>
    <property type="match status" value="5"/>
</dbReference>
<dbReference type="GeneID" id="101514051"/>
<evidence type="ECO:0000313" key="4">
    <source>
        <dbReference type="Proteomes" id="UP000087171"/>
    </source>
</evidence>
<evidence type="ECO:0000313" key="5">
    <source>
        <dbReference type="RefSeq" id="XP_004504855.1"/>
    </source>
</evidence>
<proteinExistence type="predicted"/>
<dbReference type="STRING" id="3827.A0A1S2YHF1"/>
<dbReference type="Gene3D" id="3.30.310.210">
    <property type="match status" value="2"/>
</dbReference>
<reference evidence="4" key="1">
    <citation type="journal article" date="2013" name="Nat. Biotechnol.">
        <title>Draft genome sequence of chickpea (Cicer arietinum) provides a resource for trait improvement.</title>
        <authorList>
            <person name="Varshney R.K."/>
            <person name="Song C."/>
            <person name="Saxena R.K."/>
            <person name="Azam S."/>
            <person name="Yu S."/>
            <person name="Sharpe A.G."/>
            <person name="Cannon S."/>
            <person name="Baek J."/>
            <person name="Rosen B.D."/>
            <person name="Tar'an B."/>
            <person name="Millan T."/>
            <person name="Zhang X."/>
            <person name="Ramsay L.D."/>
            <person name="Iwata A."/>
            <person name="Wang Y."/>
            <person name="Nelson W."/>
            <person name="Farmer A.D."/>
            <person name="Gaur P.M."/>
            <person name="Soderlund C."/>
            <person name="Penmetsa R.V."/>
            <person name="Xu C."/>
            <person name="Bharti A.K."/>
            <person name="He W."/>
            <person name="Winter P."/>
            <person name="Zhao S."/>
            <person name="Hane J.K."/>
            <person name="Carrasquilla-Garcia N."/>
            <person name="Condie J.A."/>
            <person name="Upadhyaya H.D."/>
            <person name="Luo M.C."/>
            <person name="Thudi M."/>
            <person name="Gowda C.L."/>
            <person name="Singh N.P."/>
            <person name="Lichtenzveig J."/>
            <person name="Gali K.K."/>
            <person name="Rubio J."/>
            <person name="Nadarajan N."/>
            <person name="Dolezel J."/>
            <person name="Bansal K.C."/>
            <person name="Xu X."/>
            <person name="Edwards D."/>
            <person name="Zhang G."/>
            <person name="Kahl G."/>
            <person name="Gil J."/>
            <person name="Singh K.B."/>
            <person name="Datta S.K."/>
            <person name="Jackson S.A."/>
            <person name="Wang J."/>
            <person name="Cook D.R."/>
        </authorList>
    </citation>
    <scope>NUCLEOTIDE SEQUENCE [LARGE SCALE GENOMIC DNA]</scope>
    <source>
        <strain evidence="4">cv. CDC Frontier</strain>
    </source>
</reference>
<feature type="domain" description="K Homology" evidence="3">
    <location>
        <begin position="17"/>
        <end position="99"/>
    </location>
</feature>
<dbReference type="Gene3D" id="3.30.1370.10">
    <property type="entry name" value="K Homology domain, type 1"/>
    <property type="match status" value="1"/>
</dbReference>
<dbReference type="OrthoDB" id="442947at2759"/>
<dbReference type="Pfam" id="PF00013">
    <property type="entry name" value="KH_1"/>
    <property type="match status" value="5"/>
</dbReference>
<dbReference type="PaxDb" id="3827-XP_004504855.1"/>
<gene>
    <name evidence="5" type="primary">LOC101514051</name>
</gene>
<protein>
    <submittedName>
        <fullName evidence="5">KH domain-containing protein HEN4</fullName>
    </submittedName>
</protein>
<sequence length="610" mass="64846">MGSNTEDPNPSFKRTYSHVVFRLLCHSSRVGAIIGKSGSVIKSLQQLTGAKIRIDDAPPDSPERVIVVIVKLDGQGVPDVSKPPEALLKVFERVLDVAAAETEGTDVGDRVVSCRLLANGGQAGSVIGKGGKVVEKIRIDTGCRIRVLNDKLPVFSKPSDEIIEIQGNASSVKKALVAVASRLQECPPPDRTKMMGTRPYEVFQHETYAVPHEGLTDLNMDYRQQRSSALPTSSIGSDGNPSKVHPFSAEVNRVSLDPEALQQEVTFRILCSGDRVGAVIGKGGSIVRALQNETGATISVGPSVVECEDRLVIVTALENPESRFSPAQKAIVLVFCRSVEGCVEKVLDLQSKKESFVTAKLVVPSNQVGVLLGKGGAVVQEMRKATRTSISIVGNGQVPKCASYNDQVVQISGEFPNVRDALYNATSRLRDHLFAITKNSGGTGPYGRLRDSIPLGLGGQPVGGVNHGLNIHSLSQSIAHCTLSGNFDRSSSPGVWAPKVVGGITSRCISDVSKRLTPHNDALELISGSKTAIVTNTTVEIVVPDDIVDSVYGENGSNLDQLRQISGAKVTVREPRPGTSNRTTIILSGTPDETQAAQSLLQAFIISGSS</sequence>